<dbReference type="Proteomes" id="UP000682739">
    <property type="component" value="Chromosome"/>
</dbReference>
<proteinExistence type="inferred from homology"/>
<dbReference type="Gene3D" id="3.55.30.10">
    <property type="entry name" value="Hsp33 domain"/>
    <property type="match status" value="1"/>
</dbReference>
<organism evidence="7 8">
    <name type="scientific">Psychrosphaera ytuae</name>
    <dbReference type="NCBI Taxonomy" id="2820710"/>
    <lineage>
        <taxon>Bacteria</taxon>
        <taxon>Pseudomonadati</taxon>
        <taxon>Pseudomonadota</taxon>
        <taxon>Gammaproteobacteria</taxon>
        <taxon>Alteromonadales</taxon>
        <taxon>Pseudoalteromonadaceae</taxon>
        <taxon>Psychrosphaera</taxon>
    </lineage>
</organism>
<evidence type="ECO:0000256" key="3">
    <source>
        <dbReference type="ARBA" id="ARBA00023157"/>
    </source>
</evidence>
<comment type="function">
    <text evidence="6">Redox regulated molecular chaperone. Protects both thermally unfolding and oxidatively damaged proteins from irreversible aggregation. Plays an important role in the bacterial defense system toward oxidative stress.</text>
</comment>
<dbReference type="GO" id="GO:0005737">
    <property type="term" value="C:cytoplasm"/>
    <property type="evidence" value="ECO:0007669"/>
    <property type="project" value="UniProtKB-SubCell"/>
</dbReference>
<reference evidence="7" key="1">
    <citation type="submission" date="2021-03" db="EMBL/GenBank/DDBJ databases">
        <title>Description of Psychrosphaera ytuae sp. nov. isolated from deep sea sediment of South China Sea.</title>
        <authorList>
            <person name="Zhang J."/>
            <person name="Xu X.-D."/>
        </authorList>
    </citation>
    <scope>NUCLEOTIDE SEQUENCE</scope>
    <source>
        <strain evidence="7">MTZ26</strain>
    </source>
</reference>
<keyword evidence="3 6" id="KW-1015">Disulfide bond</keyword>
<feature type="disulfide bond" description="Redox-active" evidence="6">
    <location>
        <begin position="232"/>
        <end position="234"/>
    </location>
</feature>
<dbReference type="PIRSF" id="PIRSF005261">
    <property type="entry name" value="Heat_shock_Hsp33"/>
    <property type="match status" value="1"/>
</dbReference>
<dbReference type="Gene3D" id="1.10.287.480">
    <property type="entry name" value="helix hairpin bin"/>
    <property type="match status" value="1"/>
</dbReference>
<dbReference type="InterPro" id="IPR016154">
    <property type="entry name" value="Heat_shock_Hsp33_C"/>
</dbReference>
<dbReference type="Pfam" id="PF01430">
    <property type="entry name" value="HSP33"/>
    <property type="match status" value="1"/>
</dbReference>
<dbReference type="NCBIfam" id="NF001033">
    <property type="entry name" value="PRK00114.1"/>
    <property type="match status" value="1"/>
</dbReference>
<gene>
    <name evidence="6 7" type="primary">hslO</name>
    <name evidence="7" type="ORF">J1N51_08885</name>
</gene>
<name>A0A975HH98_9GAMM</name>
<evidence type="ECO:0000256" key="4">
    <source>
        <dbReference type="ARBA" id="ARBA00023186"/>
    </source>
</evidence>
<evidence type="ECO:0000256" key="2">
    <source>
        <dbReference type="ARBA" id="ARBA00022833"/>
    </source>
</evidence>
<dbReference type="GO" id="GO:0042026">
    <property type="term" value="P:protein refolding"/>
    <property type="evidence" value="ECO:0007669"/>
    <property type="project" value="TreeGrafter"/>
</dbReference>
<evidence type="ECO:0000256" key="1">
    <source>
        <dbReference type="ARBA" id="ARBA00022490"/>
    </source>
</evidence>
<dbReference type="RefSeq" id="WP_208830503.1">
    <property type="nucleotide sequence ID" value="NZ_CP072110.1"/>
</dbReference>
<dbReference type="InterPro" id="IPR023212">
    <property type="entry name" value="Hsp33_helix_hairpin_bin_dom_sf"/>
</dbReference>
<protein>
    <recommendedName>
        <fullName evidence="6">33 kDa chaperonin</fullName>
    </recommendedName>
    <alternativeName>
        <fullName evidence="6">Heat shock protein 33 homolog</fullName>
        <shortName evidence="6">HSP33</shortName>
    </alternativeName>
</protein>
<comment type="similarity">
    <text evidence="6">Belongs to the HSP33 family.</text>
</comment>
<dbReference type="AlphaFoldDB" id="A0A975HH98"/>
<evidence type="ECO:0000256" key="6">
    <source>
        <dbReference type="HAMAP-Rule" id="MF_00117"/>
    </source>
</evidence>
<dbReference type="SUPFAM" id="SSF118352">
    <property type="entry name" value="HSP33 redox switch-like"/>
    <property type="match status" value="1"/>
</dbReference>
<evidence type="ECO:0000313" key="8">
    <source>
        <dbReference type="Proteomes" id="UP000682739"/>
    </source>
</evidence>
<dbReference type="GO" id="GO:0044183">
    <property type="term" value="F:protein folding chaperone"/>
    <property type="evidence" value="ECO:0007669"/>
    <property type="project" value="TreeGrafter"/>
</dbReference>
<dbReference type="GO" id="GO:0051082">
    <property type="term" value="F:unfolded protein binding"/>
    <property type="evidence" value="ECO:0007669"/>
    <property type="project" value="UniProtKB-UniRule"/>
</dbReference>
<keyword evidence="2 6" id="KW-0862">Zinc</keyword>
<dbReference type="InterPro" id="IPR016153">
    <property type="entry name" value="Heat_shock_Hsp33_N"/>
</dbReference>
<comment type="subcellular location">
    <subcellularLocation>
        <location evidence="6">Cytoplasm</location>
    </subcellularLocation>
</comment>
<dbReference type="SUPFAM" id="SSF64397">
    <property type="entry name" value="Hsp33 domain"/>
    <property type="match status" value="1"/>
</dbReference>
<dbReference type="EMBL" id="CP072110">
    <property type="protein sequence ID" value="QTH62880.1"/>
    <property type="molecule type" value="Genomic_DNA"/>
</dbReference>
<dbReference type="InterPro" id="IPR000397">
    <property type="entry name" value="Heat_shock_Hsp33"/>
</dbReference>
<dbReference type="PANTHER" id="PTHR30111">
    <property type="entry name" value="33 KDA CHAPERONIN"/>
    <property type="match status" value="1"/>
</dbReference>
<keyword evidence="5 6" id="KW-0676">Redox-active center</keyword>
<evidence type="ECO:0000313" key="7">
    <source>
        <dbReference type="EMBL" id="QTH62880.1"/>
    </source>
</evidence>
<dbReference type="PANTHER" id="PTHR30111:SF1">
    <property type="entry name" value="33 KDA CHAPERONIN"/>
    <property type="match status" value="1"/>
</dbReference>
<dbReference type="HAMAP" id="MF_00117">
    <property type="entry name" value="HslO"/>
    <property type="match status" value="1"/>
</dbReference>
<sequence length="297" mass="33326">MTESKKADLLHRYLFEDHHVRGELVQISDAFSEMLKNHNYPNVVKRILGELLSATSLLTATLKFEGDISVQIQGDGPLSYAVVNGDHNQTMRAVAKYAEDIQEGTVQDLIGSGFMVITIAPEGGERYQGVAALDKPTLAECIEEYFETSEQLKTRVWLATDVNDQQCSTAGMLLQVLPVEEKAKQDFVHLEALTNTITDKELLELDPEQVLIRLYHEDNPQMFQPQPISYNCGCSREKTGNAILKLAYDDAKALVEERGNIEITCQFCLTQYEFDEIDVEAIFRGTNGLENDTDNVN</sequence>
<dbReference type="CDD" id="cd00498">
    <property type="entry name" value="Hsp33"/>
    <property type="match status" value="1"/>
</dbReference>
<keyword evidence="1 6" id="KW-0963">Cytoplasm</keyword>
<dbReference type="KEGG" id="psym:J1N51_08885"/>
<keyword evidence="4 6" id="KW-0143">Chaperone</keyword>
<accession>A0A975HH98</accession>
<comment type="PTM">
    <text evidence="6">Under oxidizing conditions two disulfide bonds are formed involving the reactive cysteines. Under reducing conditions zinc is bound to the reactive cysteines and the protein is inactive.</text>
</comment>
<keyword evidence="8" id="KW-1185">Reference proteome</keyword>
<feature type="disulfide bond" description="Redox-active" evidence="6">
    <location>
        <begin position="265"/>
        <end position="268"/>
    </location>
</feature>
<dbReference type="Gene3D" id="3.90.1280.10">
    <property type="entry name" value="HSP33 redox switch-like"/>
    <property type="match status" value="1"/>
</dbReference>
<evidence type="ECO:0000256" key="5">
    <source>
        <dbReference type="ARBA" id="ARBA00023284"/>
    </source>
</evidence>